<dbReference type="InterPro" id="IPR036919">
    <property type="entry name" value="Ribo_uL30_ferredoxin-like_sf"/>
</dbReference>
<dbReference type="OrthoDB" id="28644at2759"/>
<dbReference type="AlphaFoldDB" id="A0A8J8NMF4"/>
<evidence type="ECO:0000256" key="3">
    <source>
        <dbReference type="SAM" id="MobiDB-lite"/>
    </source>
</evidence>
<keyword evidence="2" id="KW-0687">Ribonucleoprotein</keyword>
<feature type="region of interest" description="Disordered" evidence="3">
    <location>
        <begin position="40"/>
        <end position="73"/>
    </location>
</feature>
<evidence type="ECO:0000256" key="2">
    <source>
        <dbReference type="ARBA" id="ARBA00023274"/>
    </source>
</evidence>
<dbReference type="Gene3D" id="1.10.15.30">
    <property type="match status" value="1"/>
</dbReference>
<evidence type="ECO:0000256" key="1">
    <source>
        <dbReference type="ARBA" id="ARBA00022980"/>
    </source>
</evidence>
<sequence>MSLLNNGDHIIFIFQWKTQSKHKRAAPNLHYRVTQEALLKKRKRDDENQRKRLDVRAKQRMDRGRKRKMEEKEKAGGKILMPEVFVSNYMKQQRNFVKYRREKSKLARSAPKDAQTGAVEIAKPLNLAPFEQIKPNVLVLAIRIKESSNATPQAQKILIQFGLKEVNNAVFIHSTPDNIKALILIQNYIAFGYPTKQLVNDLIRKRGNLKKDGKRVPLTDNNLIEEILGTSAGVICVEDIIDAVVNCASPDSHFEEVRQSLWPIQLHPLRETSTKGVVKHDATGADIKKRNTKVVKGGYLGLMGDKIDSFVRPLI</sequence>
<dbReference type="PANTHER" id="PTHR11524">
    <property type="entry name" value="60S RIBOSOMAL PROTEIN L7"/>
    <property type="match status" value="1"/>
</dbReference>
<dbReference type="GO" id="GO:0003723">
    <property type="term" value="F:RNA binding"/>
    <property type="evidence" value="ECO:0007669"/>
    <property type="project" value="TreeGrafter"/>
</dbReference>
<comment type="caution">
    <text evidence="4">The sequence shown here is derived from an EMBL/GenBank/DDBJ whole genome shotgun (WGS) entry which is preliminary data.</text>
</comment>
<feature type="compositionally biased region" description="Basic and acidic residues" evidence="3">
    <location>
        <begin position="44"/>
        <end position="73"/>
    </location>
</feature>
<dbReference type="Proteomes" id="UP000785679">
    <property type="component" value="Unassembled WGS sequence"/>
</dbReference>
<keyword evidence="1" id="KW-0689">Ribosomal protein</keyword>
<dbReference type="SUPFAM" id="SSF55129">
    <property type="entry name" value="Ribosomal protein L30p/L7e"/>
    <property type="match status" value="1"/>
</dbReference>
<evidence type="ECO:0000313" key="4">
    <source>
        <dbReference type="EMBL" id="TNV76841.1"/>
    </source>
</evidence>
<dbReference type="CDD" id="cd01657">
    <property type="entry name" value="Ribosomal_L7_archeal_euk"/>
    <property type="match status" value="1"/>
</dbReference>
<evidence type="ECO:0000313" key="5">
    <source>
        <dbReference type="Proteomes" id="UP000785679"/>
    </source>
</evidence>
<keyword evidence="5" id="KW-1185">Reference proteome</keyword>
<dbReference type="PANTHER" id="PTHR11524:SF16">
    <property type="entry name" value="LARGE RIBOSOMAL SUBUNIT PROTEIN UL30"/>
    <property type="match status" value="1"/>
</dbReference>
<dbReference type="GO" id="GO:0003735">
    <property type="term" value="F:structural constituent of ribosome"/>
    <property type="evidence" value="ECO:0007669"/>
    <property type="project" value="TreeGrafter"/>
</dbReference>
<accession>A0A8J8NMF4</accession>
<dbReference type="Gene3D" id="3.30.1390.20">
    <property type="entry name" value="Ribosomal protein L30, ferredoxin-like fold domain"/>
    <property type="match status" value="1"/>
</dbReference>
<dbReference type="GO" id="GO:0000463">
    <property type="term" value="P:maturation of LSU-rRNA from tricistronic rRNA transcript (SSU-rRNA, 5.8S rRNA, LSU-rRNA)"/>
    <property type="evidence" value="ECO:0007669"/>
    <property type="project" value="TreeGrafter"/>
</dbReference>
<reference evidence="4" key="1">
    <citation type="submission" date="2019-06" db="EMBL/GenBank/DDBJ databases">
        <authorList>
            <person name="Zheng W."/>
        </authorList>
    </citation>
    <scope>NUCLEOTIDE SEQUENCE</scope>
    <source>
        <strain evidence="4">QDHG01</strain>
    </source>
</reference>
<dbReference type="InterPro" id="IPR035808">
    <property type="entry name" value="Ribosomal_uL30_euk_arc"/>
</dbReference>
<gene>
    <name evidence="4" type="ORF">FGO68_gene6769</name>
</gene>
<protein>
    <submittedName>
        <fullName evidence="4">Uncharacterized protein</fullName>
    </submittedName>
</protein>
<name>A0A8J8NMF4_HALGN</name>
<dbReference type="EMBL" id="RRYP01012872">
    <property type="protein sequence ID" value="TNV76841.1"/>
    <property type="molecule type" value="Genomic_DNA"/>
</dbReference>
<dbReference type="GO" id="GO:0022625">
    <property type="term" value="C:cytosolic large ribosomal subunit"/>
    <property type="evidence" value="ECO:0007669"/>
    <property type="project" value="TreeGrafter"/>
</dbReference>
<organism evidence="4 5">
    <name type="scientific">Halteria grandinella</name>
    <dbReference type="NCBI Taxonomy" id="5974"/>
    <lineage>
        <taxon>Eukaryota</taxon>
        <taxon>Sar</taxon>
        <taxon>Alveolata</taxon>
        <taxon>Ciliophora</taxon>
        <taxon>Intramacronucleata</taxon>
        <taxon>Spirotrichea</taxon>
        <taxon>Stichotrichia</taxon>
        <taxon>Sporadotrichida</taxon>
        <taxon>Halteriidae</taxon>
        <taxon>Halteria</taxon>
    </lineage>
</organism>
<dbReference type="InterPro" id="IPR039699">
    <property type="entry name" value="Ribosomal_uL30"/>
</dbReference>
<proteinExistence type="predicted"/>